<comment type="caution">
    <text evidence="1">The sequence shown here is derived from an EMBL/GenBank/DDBJ whole genome shotgun (WGS) entry which is preliminary data.</text>
</comment>
<accession>A0ABV0SRS3</accession>
<organism evidence="1 2">
    <name type="scientific">Ilyodon furcidens</name>
    <name type="common">goldbreast splitfin</name>
    <dbReference type="NCBI Taxonomy" id="33524"/>
    <lineage>
        <taxon>Eukaryota</taxon>
        <taxon>Metazoa</taxon>
        <taxon>Chordata</taxon>
        <taxon>Craniata</taxon>
        <taxon>Vertebrata</taxon>
        <taxon>Euteleostomi</taxon>
        <taxon>Actinopterygii</taxon>
        <taxon>Neopterygii</taxon>
        <taxon>Teleostei</taxon>
        <taxon>Neoteleostei</taxon>
        <taxon>Acanthomorphata</taxon>
        <taxon>Ovalentaria</taxon>
        <taxon>Atherinomorphae</taxon>
        <taxon>Cyprinodontiformes</taxon>
        <taxon>Goodeidae</taxon>
        <taxon>Ilyodon</taxon>
    </lineage>
</organism>
<keyword evidence="2" id="KW-1185">Reference proteome</keyword>
<evidence type="ECO:0000313" key="1">
    <source>
        <dbReference type="EMBL" id="MEQ2222486.1"/>
    </source>
</evidence>
<sequence length="99" mass="11167">MKFKARLGFKMSQALNISQTSIHHLQMEGVSHICKPTKTWLLTYTGRSVKESINKRNTQNTHGHSGGAAEIHGSGERIRTFRHALHNFIIYGGITIRKP</sequence>
<gene>
    <name evidence="1" type="ORF">ILYODFUR_026877</name>
</gene>
<protein>
    <submittedName>
        <fullName evidence="1">Uncharacterized protein</fullName>
    </submittedName>
</protein>
<proteinExistence type="predicted"/>
<evidence type="ECO:0000313" key="2">
    <source>
        <dbReference type="Proteomes" id="UP001482620"/>
    </source>
</evidence>
<dbReference type="Proteomes" id="UP001482620">
    <property type="component" value="Unassembled WGS sequence"/>
</dbReference>
<name>A0ABV0SRS3_9TELE</name>
<reference evidence="1 2" key="1">
    <citation type="submission" date="2021-06" db="EMBL/GenBank/DDBJ databases">
        <authorList>
            <person name="Palmer J.M."/>
        </authorList>
    </citation>
    <scope>NUCLEOTIDE SEQUENCE [LARGE SCALE GENOMIC DNA]</scope>
    <source>
        <strain evidence="2">if_2019</strain>
        <tissue evidence="1">Muscle</tissue>
    </source>
</reference>
<dbReference type="EMBL" id="JAHRIQ010003460">
    <property type="protein sequence ID" value="MEQ2222486.1"/>
    <property type="molecule type" value="Genomic_DNA"/>
</dbReference>